<dbReference type="Pfam" id="PF12729">
    <property type="entry name" value="4HB_MCP_1"/>
    <property type="match status" value="1"/>
</dbReference>
<evidence type="ECO:0000256" key="3">
    <source>
        <dbReference type="PROSITE-ProRule" id="PRU00284"/>
    </source>
</evidence>
<dbReference type="InterPro" id="IPR004089">
    <property type="entry name" value="MCPsignal_dom"/>
</dbReference>
<dbReference type="GO" id="GO:0006935">
    <property type="term" value="P:chemotaxis"/>
    <property type="evidence" value="ECO:0007669"/>
    <property type="project" value="UniProtKB-KW"/>
</dbReference>
<keyword evidence="1" id="KW-0145">Chemotaxis</keyword>
<dbReference type="PROSITE" id="PS50885">
    <property type="entry name" value="HAMP"/>
    <property type="match status" value="1"/>
</dbReference>
<dbReference type="RefSeq" id="WP_070372265.1">
    <property type="nucleotide sequence ID" value="NZ_LKEU01000039.1"/>
</dbReference>
<gene>
    <name evidence="9" type="primary">tsr</name>
    <name evidence="9" type="ORF">ACWI_30070</name>
</gene>
<feature type="region of interest" description="Disordered" evidence="5">
    <location>
        <begin position="543"/>
        <end position="574"/>
    </location>
</feature>
<dbReference type="PANTHER" id="PTHR43531">
    <property type="entry name" value="PROTEIN ICFG"/>
    <property type="match status" value="1"/>
</dbReference>
<keyword evidence="6" id="KW-0812">Transmembrane</keyword>
<name>A0A1F2PFB2_9FIRM</name>
<evidence type="ECO:0000313" key="10">
    <source>
        <dbReference type="Proteomes" id="UP000176244"/>
    </source>
</evidence>
<protein>
    <submittedName>
        <fullName evidence="9">Methyl-accepting chemotaxis protein I</fullName>
    </submittedName>
</protein>
<keyword evidence="3" id="KW-0807">Transducer</keyword>
<dbReference type="Pfam" id="PF00672">
    <property type="entry name" value="HAMP"/>
    <property type="match status" value="1"/>
</dbReference>
<evidence type="ECO:0000259" key="8">
    <source>
        <dbReference type="PROSITE" id="PS50885"/>
    </source>
</evidence>
<keyword evidence="6" id="KW-1133">Transmembrane helix</keyword>
<dbReference type="GO" id="GO:0007165">
    <property type="term" value="P:signal transduction"/>
    <property type="evidence" value="ECO:0007669"/>
    <property type="project" value="UniProtKB-KW"/>
</dbReference>
<dbReference type="AlphaFoldDB" id="A0A1F2PFB2"/>
<dbReference type="InterPro" id="IPR004090">
    <property type="entry name" value="Chemotax_Me-accpt_rcpt"/>
</dbReference>
<dbReference type="STRING" id="52694.ACWI_30070"/>
<evidence type="ECO:0000256" key="2">
    <source>
        <dbReference type="ARBA" id="ARBA00029447"/>
    </source>
</evidence>
<keyword evidence="6" id="KW-0472">Membrane</keyword>
<keyword evidence="4" id="KW-0175">Coiled coil</keyword>
<dbReference type="InterPro" id="IPR024478">
    <property type="entry name" value="HlyB_4HB_MCP"/>
</dbReference>
<evidence type="ECO:0000256" key="5">
    <source>
        <dbReference type="SAM" id="MobiDB-lite"/>
    </source>
</evidence>
<dbReference type="InterPro" id="IPR051310">
    <property type="entry name" value="MCP_chemotaxis"/>
</dbReference>
<accession>A0A1F2PFB2</accession>
<feature type="transmembrane region" description="Helical" evidence="6">
    <location>
        <begin position="12"/>
        <end position="33"/>
    </location>
</feature>
<evidence type="ECO:0000313" key="9">
    <source>
        <dbReference type="EMBL" id="OFV69552.1"/>
    </source>
</evidence>
<dbReference type="PROSITE" id="PS50111">
    <property type="entry name" value="CHEMOTAXIS_TRANSDUC_2"/>
    <property type="match status" value="1"/>
</dbReference>
<feature type="transmembrane region" description="Helical" evidence="6">
    <location>
        <begin position="192"/>
        <end position="213"/>
    </location>
</feature>
<dbReference type="SMART" id="SM00304">
    <property type="entry name" value="HAMP"/>
    <property type="match status" value="1"/>
</dbReference>
<dbReference type="SMART" id="SM00283">
    <property type="entry name" value="MA"/>
    <property type="match status" value="1"/>
</dbReference>
<organism evidence="9 10">
    <name type="scientific">Acetobacterium wieringae</name>
    <dbReference type="NCBI Taxonomy" id="52694"/>
    <lineage>
        <taxon>Bacteria</taxon>
        <taxon>Bacillati</taxon>
        <taxon>Bacillota</taxon>
        <taxon>Clostridia</taxon>
        <taxon>Eubacteriales</taxon>
        <taxon>Eubacteriaceae</taxon>
        <taxon>Acetobacterium</taxon>
    </lineage>
</organism>
<dbReference type="SUPFAM" id="SSF58104">
    <property type="entry name" value="Methyl-accepting chemotaxis protein (MCP) signaling domain"/>
    <property type="match status" value="1"/>
</dbReference>
<dbReference type="EMBL" id="LKEU01000039">
    <property type="protein sequence ID" value="OFV69552.1"/>
    <property type="molecule type" value="Genomic_DNA"/>
</dbReference>
<dbReference type="GO" id="GO:0004888">
    <property type="term" value="F:transmembrane signaling receptor activity"/>
    <property type="evidence" value="ECO:0007669"/>
    <property type="project" value="InterPro"/>
</dbReference>
<dbReference type="Proteomes" id="UP000176244">
    <property type="component" value="Unassembled WGS sequence"/>
</dbReference>
<dbReference type="Gene3D" id="1.10.287.950">
    <property type="entry name" value="Methyl-accepting chemotaxis protein"/>
    <property type="match status" value="1"/>
</dbReference>
<feature type="coiled-coil region" evidence="4">
    <location>
        <begin position="311"/>
        <end position="341"/>
    </location>
</feature>
<feature type="domain" description="HAMP" evidence="8">
    <location>
        <begin position="214"/>
        <end position="266"/>
    </location>
</feature>
<proteinExistence type="inferred from homology"/>
<dbReference type="PANTHER" id="PTHR43531:SF11">
    <property type="entry name" value="METHYL-ACCEPTING CHEMOTAXIS PROTEIN 3"/>
    <property type="match status" value="1"/>
</dbReference>
<evidence type="ECO:0000256" key="6">
    <source>
        <dbReference type="SAM" id="Phobius"/>
    </source>
</evidence>
<sequence length="574" mass="61376">MKWFYNLKIGTKLILGFVVVALIAGGIGVMGVINIQTVDRQDTYLYQKMTVPLGELIYITDAYKGITNDVNGIILSGNADEIARLEASIQEQNTVFDAKIQSFQTTLISEEGKKLVESAIAQKEKMNQASAAIIALVRQGKQAEAIALMKNGDYASAAAQMESDIARMIEIKLQVAGETADGNSAIASSSTFMTIILIVIGMVLSILLGIFIASTIKKPVHQMVDASKRMADGDLDVSIAINTKDEMGDLASAFNRMATNINEVMVNINEATEQVASGSRQVSDSSISLSQGATEQASSIEELTASIEEIAAQTRLNAENAEQANQLAEDTKENANQGNSRMQQMLGSMEDISESSNNISKIIKVIDEIAFQTNILALNAAVEAAKAGQNGKGFAVVAVEVRNLAARSASAAKETTALIEGSIKKVEGGTKIANETAAALVSIVDSIEQVYGLINNISVASNEQAIGVEQINQGITQIANVVQGTSATSQETAAASEELASQAELLKEQVSRFKLKRSGFMGATGYENVSPDMMRMFETMKEQNRQSVKKRSGQSTHAPVPKTIILSDDEYGKY</sequence>
<evidence type="ECO:0000256" key="4">
    <source>
        <dbReference type="SAM" id="Coils"/>
    </source>
</evidence>
<reference evidence="9 10" key="1">
    <citation type="submission" date="2015-09" db="EMBL/GenBank/DDBJ databases">
        <title>Genome sequence of Acetobacterium wieringae DSM 1911.</title>
        <authorList>
            <person name="Poehlein A."/>
            <person name="Bengelsdorf F.R."/>
            <person name="Schiel-Bengelsdorf B."/>
            <person name="Duerre P."/>
            <person name="Daniel R."/>
        </authorList>
    </citation>
    <scope>NUCLEOTIDE SEQUENCE [LARGE SCALE GENOMIC DNA]</scope>
    <source>
        <strain evidence="9 10">DSM 1911</strain>
    </source>
</reference>
<evidence type="ECO:0000256" key="1">
    <source>
        <dbReference type="ARBA" id="ARBA00022500"/>
    </source>
</evidence>
<dbReference type="Gene3D" id="6.10.340.10">
    <property type="match status" value="1"/>
</dbReference>
<dbReference type="InterPro" id="IPR003660">
    <property type="entry name" value="HAMP_dom"/>
</dbReference>
<evidence type="ECO:0000259" key="7">
    <source>
        <dbReference type="PROSITE" id="PS50111"/>
    </source>
</evidence>
<feature type="domain" description="Methyl-accepting transducer" evidence="7">
    <location>
        <begin position="271"/>
        <end position="500"/>
    </location>
</feature>
<comment type="similarity">
    <text evidence="2">Belongs to the methyl-accepting chemotaxis (MCP) protein family.</text>
</comment>
<comment type="caution">
    <text evidence="9">The sequence shown here is derived from an EMBL/GenBank/DDBJ whole genome shotgun (WGS) entry which is preliminary data.</text>
</comment>
<dbReference type="PRINTS" id="PR00260">
    <property type="entry name" value="CHEMTRNSDUCR"/>
</dbReference>
<dbReference type="CDD" id="cd11386">
    <property type="entry name" value="MCP_signal"/>
    <property type="match status" value="1"/>
</dbReference>
<dbReference type="GO" id="GO:0005886">
    <property type="term" value="C:plasma membrane"/>
    <property type="evidence" value="ECO:0007669"/>
    <property type="project" value="TreeGrafter"/>
</dbReference>
<dbReference type="Pfam" id="PF00015">
    <property type="entry name" value="MCPsignal"/>
    <property type="match status" value="1"/>
</dbReference>
<dbReference type="OrthoDB" id="9814363at2"/>
<dbReference type="CDD" id="cd06225">
    <property type="entry name" value="HAMP"/>
    <property type="match status" value="1"/>
</dbReference>
<dbReference type="FunFam" id="1.10.287.950:FF:000001">
    <property type="entry name" value="Methyl-accepting chemotaxis sensory transducer"/>
    <property type="match status" value="1"/>
</dbReference>